<dbReference type="SUPFAM" id="SSF51735">
    <property type="entry name" value="NAD(P)-binding Rossmann-fold domains"/>
    <property type="match status" value="1"/>
</dbReference>
<dbReference type="STRING" id="504797.SAMN05421678_106229"/>
<dbReference type="Gene3D" id="3.40.50.720">
    <property type="entry name" value="NAD(P)-binding Rossmann-like Domain"/>
    <property type="match status" value="1"/>
</dbReference>
<dbReference type="Proteomes" id="UP000199052">
    <property type="component" value="Unassembled WGS sequence"/>
</dbReference>
<dbReference type="InterPro" id="IPR036291">
    <property type="entry name" value="NAD(P)-bd_dom_sf"/>
</dbReference>
<protein>
    <submittedName>
        <fullName evidence="5">Dehydrogenase</fullName>
    </submittedName>
    <submittedName>
        <fullName evidence="6">Oxidoreductase family, NAD-binding Rossmann fold</fullName>
    </submittedName>
</protein>
<accession>A0A1I2SQX7</accession>
<evidence type="ECO:0000313" key="6">
    <source>
        <dbReference type="EMBL" id="SFG52281.1"/>
    </source>
</evidence>
<feature type="region of interest" description="Disordered" evidence="2">
    <location>
        <begin position="357"/>
        <end position="393"/>
    </location>
</feature>
<dbReference type="Pfam" id="PF02894">
    <property type="entry name" value="GFO_IDH_MocA_C"/>
    <property type="match status" value="1"/>
</dbReference>
<evidence type="ECO:0000256" key="2">
    <source>
        <dbReference type="SAM" id="MobiDB-lite"/>
    </source>
</evidence>
<dbReference type="InterPro" id="IPR051450">
    <property type="entry name" value="Gfo/Idh/MocA_Oxidoreductases"/>
</dbReference>
<evidence type="ECO:0000256" key="1">
    <source>
        <dbReference type="ARBA" id="ARBA00010928"/>
    </source>
</evidence>
<dbReference type="Proteomes" id="UP000533017">
    <property type="component" value="Unassembled WGS sequence"/>
</dbReference>
<evidence type="ECO:0000259" key="3">
    <source>
        <dbReference type="Pfam" id="PF01408"/>
    </source>
</evidence>
<dbReference type="Pfam" id="PF01408">
    <property type="entry name" value="GFO_IDH_MocA"/>
    <property type="match status" value="1"/>
</dbReference>
<dbReference type="SUPFAM" id="SSF55347">
    <property type="entry name" value="Glyceraldehyde-3-phosphate dehydrogenase-like, C-terminal domain"/>
    <property type="match status" value="1"/>
</dbReference>
<dbReference type="AlphaFoldDB" id="A0A1I2SQX7"/>
<dbReference type="InterPro" id="IPR000683">
    <property type="entry name" value="Gfo/Idh/MocA-like_OxRdtase_N"/>
</dbReference>
<dbReference type="RefSeq" id="WP_092883443.1">
    <property type="nucleotide sequence ID" value="NZ_FOOI01000006.1"/>
</dbReference>
<dbReference type="Gene3D" id="3.30.360.10">
    <property type="entry name" value="Dihydrodipicolinate Reductase, domain 2"/>
    <property type="match status" value="1"/>
</dbReference>
<evidence type="ECO:0000313" key="8">
    <source>
        <dbReference type="Proteomes" id="UP000533017"/>
    </source>
</evidence>
<sequence length="487" mass="53469">MTTEQPSTQESAVAAGTAAVAGSGGARTRYAVVGLGSRSRMFTTALLTEYRDRGELVALCDPNETRMSYHNKSFADAHGTQPIPTYRPDEFVSMLAEQRVDVVIVTSMDRTHDHYIVTAMENGCDVISEKPLTTDADKCQRILDTQARTGRKLTVSFNYRYAPRNSAVKEIIQSGAIGDVLSVHFEWVLDTRHGADYFRRWHRDKRNSGGLMIHKASHHFDLVNWWLGETPRTVFGFGDLRFYGRDNAEQRGEAPRPYRSHGSPGLESDPWAIDLAGEPTLRALYLDAEHEDGYIRDRSVFTDGISIEDDMAVLVKYRSGATLTYHLTAYSPWEGYRVMFNGTKGRLELDVEERSYVSGAAQDPNKPGAGSADDTDPTNPEQNADRPPATPIDAARLTLRPLWDVPRRVEVEEGSGGHGGGDRRLLNDLLGDAEADPLGRAATHVDGAYAMLVGAAANRSFATGAPVEIADLVAFPGGGAEKRQGPR</sequence>
<evidence type="ECO:0000313" key="5">
    <source>
        <dbReference type="EMBL" id="NYH83971.1"/>
    </source>
</evidence>
<dbReference type="EMBL" id="FOOI01000006">
    <property type="protein sequence ID" value="SFG52281.1"/>
    <property type="molecule type" value="Genomic_DNA"/>
</dbReference>
<evidence type="ECO:0000259" key="4">
    <source>
        <dbReference type="Pfam" id="PF02894"/>
    </source>
</evidence>
<gene>
    <name evidence="5" type="ORF">FHR37_002822</name>
    <name evidence="6" type="ORF">SAMN05421678_106229</name>
</gene>
<feature type="domain" description="Gfo/Idh/MocA-like oxidoreductase C-terminal" evidence="4">
    <location>
        <begin position="169"/>
        <end position="469"/>
    </location>
</feature>
<name>A0A1I2SQX7_9ACTN</name>
<proteinExistence type="inferred from homology"/>
<dbReference type="InterPro" id="IPR004104">
    <property type="entry name" value="Gfo/Idh/MocA-like_OxRdtase_C"/>
</dbReference>
<dbReference type="PANTHER" id="PTHR43377:SF2">
    <property type="entry name" value="BINDING ROSSMANN FOLD OXIDOREDUCTASE, PUTATIVE (AFU_ORTHOLOGUE AFUA_4G00560)-RELATED"/>
    <property type="match status" value="1"/>
</dbReference>
<keyword evidence="8" id="KW-1185">Reference proteome</keyword>
<feature type="domain" description="Gfo/Idh/MocA-like oxidoreductase N-terminal" evidence="3">
    <location>
        <begin position="29"/>
        <end position="156"/>
    </location>
</feature>
<dbReference type="OrthoDB" id="103047at2"/>
<reference evidence="6 7" key="1">
    <citation type="submission" date="2016-10" db="EMBL/GenBank/DDBJ databases">
        <authorList>
            <person name="de Groot N.N."/>
        </authorList>
    </citation>
    <scope>NUCLEOTIDE SEQUENCE [LARGE SCALE GENOMIC DNA]</scope>
    <source>
        <strain evidence="6 7">CPCC 202808</strain>
    </source>
</reference>
<dbReference type="PANTHER" id="PTHR43377">
    <property type="entry name" value="BILIVERDIN REDUCTASE A"/>
    <property type="match status" value="1"/>
</dbReference>
<organism evidence="6 7">
    <name type="scientific">Actinopolymorpha cephalotaxi</name>
    <dbReference type="NCBI Taxonomy" id="504797"/>
    <lineage>
        <taxon>Bacteria</taxon>
        <taxon>Bacillati</taxon>
        <taxon>Actinomycetota</taxon>
        <taxon>Actinomycetes</taxon>
        <taxon>Propionibacteriales</taxon>
        <taxon>Actinopolymorphaceae</taxon>
        <taxon>Actinopolymorpha</taxon>
    </lineage>
</organism>
<dbReference type="EMBL" id="JACBZA010000001">
    <property type="protein sequence ID" value="NYH83971.1"/>
    <property type="molecule type" value="Genomic_DNA"/>
</dbReference>
<evidence type="ECO:0000313" key="7">
    <source>
        <dbReference type="Proteomes" id="UP000199052"/>
    </source>
</evidence>
<comment type="similarity">
    <text evidence="1">Belongs to the Gfo/Idh/MocA family.</text>
</comment>
<dbReference type="GO" id="GO:0000166">
    <property type="term" value="F:nucleotide binding"/>
    <property type="evidence" value="ECO:0007669"/>
    <property type="project" value="InterPro"/>
</dbReference>
<reference evidence="5 8" key="2">
    <citation type="submission" date="2020-07" db="EMBL/GenBank/DDBJ databases">
        <title>Sequencing the genomes of 1000 actinobacteria strains.</title>
        <authorList>
            <person name="Klenk H.-P."/>
        </authorList>
    </citation>
    <scope>NUCLEOTIDE SEQUENCE [LARGE SCALE GENOMIC DNA]</scope>
    <source>
        <strain evidence="5 8">DSM 45117</strain>
    </source>
</reference>